<feature type="signal peptide" evidence="4">
    <location>
        <begin position="1"/>
        <end position="27"/>
    </location>
</feature>
<keyword evidence="2" id="KW-0645">Protease</keyword>
<feature type="chain" id="PRO_5043845513" evidence="4">
    <location>
        <begin position="28"/>
        <end position="672"/>
    </location>
</feature>
<dbReference type="InterPro" id="IPR051201">
    <property type="entry name" value="Chloro_Bact_Ser_Proteases"/>
</dbReference>
<name>A0AAW3ZPK8_9GAMM</name>
<dbReference type="RefSeq" id="WP_192030274.1">
    <property type="nucleotide sequence ID" value="NZ_JACYTR010000033.1"/>
</dbReference>
<evidence type="ECO:0000256" key="3">
    <source>
        <dbReference type="ARBA" id="ARBA00022801"/>
    </source>
</evidence>
<dbReference type="InterPro" id="IPR001940">
    <property type="entry name" value="Peptidase_S1C"/>
</dbReference>
<proteinExistence type="inferred from homology"/>
<dbReference type="Gene3D" id="2.30.42.10">
    <property type="match status" value="4"/>
</dbReference>
<dbReference type="Proteomes" id="UP000613768">
    <property type="component" value="Unassembled WGS sequence"/>
</dbReference>
<dbReference type="InterPro" id="IPR001478">
    <property type="entry name" value="PDZ"/>
</dbReference>
<evidence type="ECO:0000256" key="1">
    <source>
        <dbReference type="ARBA" id="ARBA00010541"/>
    </source>
</evidence>
<dbReference type="InterPro" id="IPR041489">
    <property type="entry name" value="PDZ_6"/>
</dbReference>
<dbReference type="SUPFAM" id="SSF50156">
    <property type="entry name" value="PDZ domain-like"/>
    <property type="match status" value="4"/>
</dbReference>
<evidence type="ECO:0000313" key="7">
    <source>
        <dbReference type="Proteomes" id="UP000613768"/>
    </source>
</evidence>
<feature type="domain" description="PDZ" evidence="5">
    <location>
        <begin position="555"/>
        <end position="633"/>
    </location>
</feature>
<dbReference type="AlphaFoldDB" id="A0AAW3ZPK8"/>
<evidence type="ECO:0000256" key="2">
    <source>
        <dbReference type="ARBA" id="ARBA00022670"/>
    </source>
</evidence>
<dbReference type="GO" id="GO:0006508">
    <property type="term" value="P:proteolysis"/>
    <property type="evidence" value="ECO:0007669"/>
    <property type="project" value="UniProtKB-KW"/>
</dbReference>
<dbReference type="PANTHER" id="PTHR43343:SF3">
    <property type="entry name" value="PROTEASE DO-LIKE 8, CHLOROPLASTIC"/>
    <property type="match status" value="1"/>
</dbReference>
<evidence type="ECO:0000256" key="4">
    <source>
        <dbReference type="SAM" id="SignalP"/>
    </source>
</evidence>
<organism evidence="6 7">
    <name type="scientific">Pseudomarimonas arenosa</name>
    <dbReference type="NCBI Taxonomy" id="2774145"/>
    <lineage>
        <taxon>Bacteria</taxon>
        <taxon>Pseudomonadati</taxon>
        <taxon>Pseudomonadota</taxon>
        <taxon>Gammaproteobacteria</taxon>
        <taxon>Lysobacterales</taxon>
        <taxon>Lysobacteraceae</taxon>
        <taxon>Pseudomarimonas</taxon>
    </lineage>
</organism>
<protein>
    <submittedName>
        <fullName evidence="6">Trypsin-like peptidase domain-containing protein</fullName>
    </submittedName>
</protein>
<keyword evidence="4" id="KW-0732">Signal</keyword>
<dbReference type="InterPro" id="IPR043504">
    <property type="entry name" value="Peptidase_S1_PA_chymotrypsin"/>
</dbReference>
<dbReference type="Pfam" id="PF13365">
    <property type="entry name" value="Trypsin_2"/>
    <property type="match status" value="1"/>
</dbReference>
<feature type="domain" description="PDZ" evidence="5">
    <location>
        <begin position="239"/>
        <end position="304"/>
    </location>
</feature>
<comment type="similarity">
    <text evidence="1">Belongs to the peptidase S1C family.</text>
</comment>
<comment type="caution">
    <text evidence="6">The sequence shown here is derived from an EMBL/GenBank/DDBJ whole genome shotgun (WGS) entry which is preliminary data.</text>
</comment>
<dbReference type="InterPro" id="IPR009003">
    <property type="entry name" value="Peptidase_S1_PA"/>
</dbReference>
<keyword evidence="3" id="KW-0378">Hydrolase</keyword>
<dbReference type="SMART" id="SM00228">
    <property type="entry name" value="PDZ"/>
    <property type="match status" value="4"/>
</dbReference>
<gene>
    <name evidence="6" type="ORF">IFO71_14025</name>
</gene>
<keyword evidence="7" id="KW-1185">Reference proteome</keyword>
<evidence type="ECO:0000259" key="5">
    <source>
        <dbReference type="PROSITE" id="PS50106"/>
    </source>
</evidence>
<dbReference type="Pfam" id="PF17820">
    <property type="entry name" value="PDZ_6"/>
    <property type="match status" value="1"/>
</dbReference>
<dbReference type="Gene3D" id="2.40.10.10">
    <property type="entry name" value="Trypsin-like serine proteases"/>
    <property type="match status" value="2"/>
</dbReference>
<accession>A0AAW3ZPK8</accession>
<dbReference type="PROSITE" id="PS50106">
    <property type="entry name" value="PDZ"/>
    <property type="match status" value="2"/>
</dbReference>
<sequence>MSFLSVVRPPLIAVLLAAACFSSIASAAVSATALELRKQAASKVVAILVVAEHFRQGSGVLSLSSGSGTLVSAEGHVLTNSHVTDNGRSFRVVLADGREFPADRIGEDPISDLAVLKIRSPGTEFGFARFEPAPRLEIGDPVIAMGAPWGLANSVSSGTVNNPARLLVSLFQDEADYEEGFNFDQPTGRFYAWIQHDAPISPGNSGGPLVDAQGRFIGVNTRGSFFGGDMAFAIPSDEALRVMRSLIAHGTVLRTDFGFRVRSLKGSGAKRGVLVTAVDLGSAADQAGLRPGDQLLSINAEAVQARRPVEVPAVQRRLAEWPSEKVAEFTVLRDQTEMRLRFAGEALPATLPEEYELTRLGITVRALTPTMARRRGLAETPGWLVTGVRPGAAAALAKPALLVGDVLRRIHEQVVPAPNEWQEPAVDKLKLQIERRASELLVVLSPADPDRARPPNRALRKPWAGAEVQAITRSTAEVLGLPGPGYRISYLYPGGPLQVAGFEQGDLLQSLDDRPLLPLHEDDDRVFHSRIRDGLLGEQMQVVAWRPGAEQIRAALSLQVGPAEADALPGAEVDRLGVTVREISVRDVAERRLPSAAKGVLIERVEPGGLAALAHLRAGDVLHAVNDQDIVDLRSFHRAWAAALSADSASLRFAVQRQAARRLLLLDRSWME</sequence>
<dbReference type="GO" id="GO:0004252">
    <property type="term" value="F:serine-type endopeptidase activity"/>
    <property type="evidence" value="ECO:0007669"/>
    <property type="project" value="InterPro"/>
</dbReference>
<dbReference type="SUPFAM" id="SSF50494">
    <property type="entry name" value="Trypsin-like serine proteases"/>
    <property type="match status" value="1"/>
</dbReference>
<dbReference type="Pfam" id="PF00595">
    <property type="entry name" value="PDZ"/>
    <property type="match status" value="1"/>
</dbReference>
<reference evidence="6 7" key="1">
    <citation type="submission" date="2020-09" db="EMBL/GenBank/DDBJ databases">
        <title>Pseudoxanthomonas sp. CAU 1598 isolated from sand of Yaerae Beach.</title>
        <authorList>
            <person name="Kim W."/>
        </authorList>
    </citation>
    <scope>NUCLEOTIDE SEQUENCE [LARGE SCALE GENOMIC DNA]</scope>
    <source>
        <strain evidence="6 7">CAU 1598</strain>
    </source>
</reference>
<dbReference type="PANTHER" id="PTHR43343">
    <property type="entry name" value="PEPTIDASE S12"/>
    <property type="match status" value="1"/>
</dbReference>
<evidence type="ECO:0000313" key="6">
    <source>
        <dbReference type="EMBL" id="MBD8526855.1"/>
    </source>
</evidence>
<dbReference type="InterPro" id="IPR036034">
    <property type="entry name" value="PDZ_sf"/>
</dbReference>
<dbReference type="EMBL" id="JACYTR010000033">
    <property type="protein sequence ID" value="MBD8526855.1"/>
    <property type="molecule type" value="Genomic_DNA"/>
</dbReference>
<dbReference type="PRINTS" id="PR00834">
    <property type="entry name" value="PROTEASES2C"/>
</dbReference>